<sequence>MTHSDLSALTVTLCDMAAPAVMSTALKTLDRVNTRHPWSHGEVYAPLVLHHARRVVAAGGTCAVDVGCGTGRLLERLASVVPQVIGIEPHAQSAALATHATGDLPHVTVRHAPFGPLPEGSADLVTFISSLHHLPLEPTLEAVRSALRPGGRLVVIGCYRDTPADRLHSWASVVLNPVIGLVKQPRAASSPPPHMRAPTRQPQESFEEVATTMRRTLPGVSIHRGLFWRYVAVWVAPR</sequence>
<comment type="similarity">
    <text evidence="1">Belongs to the methyltransferase superfamily.</text>
</comment>
<dbReference type="AlphaFoldDB" id="A0A316AA97"/>
<evidence type="ECO:0000313" key="5">
    <source>
        <dbReference type="EMBL" id="PWJ54603.1"/>
    </source>
</evidence>
<protein>
    <submittedName>
        <fullName evidence="5">Methyltransferase family protein</fullName>
    </submittedName>
</protein>
<gene>
    <name evidence="5" type="ORF">BXY45_10646</name>
</gene>
<dbReference type="Pfam" id="PF08241">
    <property type="entry name" value="Methyltransf_11"/>
    <property type="match status" value="1"/>
</dbReference>
<dbReference type="InterPro" id="IPR029063">
    <property type="entry name" value="SAM-dependent_MTases_sf"/>
</dbReference>
<organism evidence="5 6">
    <name type="scientific">Quadrisphaera granulorum</name>
    <dbReference type="NCBI Taxonomy" id="317664"/>
    <lineage>
        <taxon>Bacteria</taxon>
        <taxon>Bacillati</taxon>
        <taxon>Actinomycetota</taxon>
        <taxon>Actinomycetes</taxon>
        <taxon>Kineosporiales</taxon>
        <taxon>Kineosporiaceae</taxon>
        <taxon>Quadrisphaera</taxon>
    </lineage>
</organism>
<keyword evidence="2 5" id="KW-0489">Methyltransferase</keyword>
<name>A0A316AA97_9ACTN</name>
<dbReference type="PANTHER" id="PTHR44942">
    <property type="entry name" value="METHYLTRANSF_11 DOMAIN-CONTAINING PROTEIN"/>
    <property type="match status" value="1"/>
</dbReference>
<dbReference type="GO" id="GO:0032259">
    <property type="term" value="P:methylation"/>
    <property type="evidence" value="ECO:0007669"/>
    <property type="project" value="UniProtKB-KW"/>
</dbReference>
<evidence type="ECO:0000256" key="3">
    <source>
        <dbReference type="ARBA" id="ARBA00022679"/>
    </source>
</evidence>
<evidence type="ECO:0000259" key="4">
    <source>
        <dbReference type="Pfam" id="PF08241"/>
    </source>
</evidence>
<dbReference type="EMBL" id="QGDQ01000006">
    <property type="protein sequence ID" value="PWJ54603.1"/>
    <property type="molecule type" value="Genomic_DNA"/>
</dbReference>
<comment type="caution">
    <text evidence="5">The sequence shown here is derived from an EMBL/GenBank/DDBJ whole genome shotgun (WGS) entry which is preliminary data.</text>
</comment>
<dbReference type="Proteomes" id="UP000245469">
    <property type="component" value="Unassembled WGS sequence"/>
</dbReference>
<dbReference type="InterPro" id="IPR013216">
    <property type="entry name" value="Methyltransf_11"/>
</dbReference>
<evidence type="ECO:0000256" key="2">
    <source>
        <dbReference type="ARBA" id="ARBA00022603"/>
    </source>
</evidence>
<dbReference type="PANTHER" id="PTHR44942:SF4">
    <property type="entry name" value="METHYLTRANSFERASE TYPE 11 DOMAIN-CONTAINING PROTEIN"/>
    <property type="match status" value="1"/>
</dbReference>
<keyword evidence="6" id="KW-1185">Reference proteome</keyword>
<feature type="domain" description="Methyltransferase type 11" evidence="4">
    <location>
        <begin position="64"/>
        <end position="155"/>
    </location>
</feature>
<dbReference type="CDD" id="cd02440">
    <property type="entry name" value="AdoMet_MTases"/>
    <property type="match status" value="1"/>
</dbReference>
<dbReference type="SUPFAM" id="SSF53335">
    <property type="entry name" value="S-adenosyl-L-methionine-dependent methyltransferases"/>
    <property type="match status" value="1"/>
</dbReference>
<dbReference type="GO" id="GO:0008757">
    <property type="term" value="F:S-adenosylmethionine-dependent methyltransferase activity"/>
    <property type="evidence" value="ECO:0007669"/>
    <property type="project" value="InterPro"/>
</dbReference>
<evidence type="ECO:0000313" key="6">
    <source>
        <dbReference type="Proteomes" id="UP000245469"/>
    </source>
</evidence>
<dbReference type="InterPro" id="IPR051052">
    <property type="entry name" value="Diverse_substrate_MTase"/>
</dbReference>
<evidence type="ECO:0000256" key="1">
    <source>
        <dbReference type="ARBA" id="ARBA00008361"/>
    </source>
</evidence>
<reference evidence="5 6" key="1">
    <citation type="submission" date="2018-03" db="EMBL/GenBank/DDBJ databases">
        <title>Genomic Encyclopedia of Archaeal and Bacterial Type Strains, Phase II (KMG-II): from individual species to whole genera.</title>
        <authorList>
            <person name="Goeker M."/>
        </authorList>
    </citation>
    <scope>NUCLEOTIDE SEQUENCE [LARGE SCALE GENOMIC DNA]</scope>
    <source>
        <strain evidence="5 6">DSM 44889</strain>
    </source>
</reference>
<keyword evidence="3 5" id="KW-0808">Transferase</keyword>
<accession>A0A316AA97</accession>
<dbReference type="Gene3D" id="3.40.50.150">
    <property type="entry name" value="Vaccinia Virus protein VP39"/>
    <property type="match status" value="1"/>
</dbReference>
<proteinExistence type="inferred from homology"/>